<reference evidence="3" key="1">
    <citation type="journal article" date="2013" name="Genome Announc.">
        <title>Draft genome sequence of the basidiomycetous yeast-like fungus Pseudozyma hubeiensis SY62, which produces an abundant amount of the biosurfactant mannosylerythritol lipids.</title>
        <authorList>
            <person name="Konishi M."/>
            <person name="Hatada Y."/>
            <person name="Horiuchi J."/>
        </authorList>
    </citation>
    <scope>NUCLEOTIDE SEQUENCE [LARGE SCALE GENOMIC DNA]</scope>
    <source>
        <strain evidence="3">SY62</strain>
    </source>
</reference>
<name>R9PLY4_PSEHS</name>
<evidence type="ECO:0000313" key="3">
    <source>
        <dbReference type="Proteomes" id="UP000014071"/>
    </source>
</evidence>
<dbReference type="RefSeq" id="XP_012192727.1">
    <property type="nucleotide sequence ID" value="XM_012337337.1"/>
</dbReference>
<evidence type="ECO:0000313" key="2">
    <source>
        <dbReference type="EMBL" id="GAC99140.1"/>
    </source>
</evidence>
<accession>R9PLY4</accession>
<dbReference type="HOGENOM" id="CLU_2832280_0_0_1"/>
<dbReference type="Proteomes" id="UP000014071">
    <property type="component" value="Unassembled WGS sequence"/>
</dbReference>
<keyword evidence="3" id="KW-1185">Reference proteome</keyword>
<proteinExistence type="predicted"/>
<gene>
    <name evidence="2" type="ORF">PHSY_006739</name>
</gene>
<feature type="region of interest" description="Disordered" evidence="1">
    <location>
        <begin position="40"/>
        <end position="66"/>
    </location>
</feature>
<keyword evidence="2" id="KW-0762">Sugar transport</keyword>
<feature type="compositionally biased region" description="Basic and acidic residues" evidence="1">
    <location>
        <begin position="40"/>
        <end position="55"/>
    </location>
</feature>
<keyword evidence="2" id="KW-0813">Transport</keyword>
<dbReference type="EMBL" id="DF238824">
    <property type="protein sequence ID" value="GAC99140.1"/>
    <property type="molecule type" value="Genomic_DNA"/>
</dbReference>
<protein>
    <submittedName>
        <fullName evidence="2">Nucleotide-sugar transporter</fullName>
    </submittedName>
</protein>
<sequence length="66" mass="7278">MLQGQLAPAVREVRCNVERLCLRILRYPSVSPITLASDTRHSTLGHGEKTGETMDARLIGFQPSTV</sequence>
<dbReference type="AlphaFoldDB" id="R9PLY4"/>
<evidence type="ECO:0000256" key="1">
    <source>
        <dbReference type="SAM" id="MobiDB-lite"/>
    </source>
</evidence>
<organism evidence="2 3">
    <name type="scientific">Pseudozyma hubeiensis (strain SY62)</name>
    <name type="common">Yeast</name>
    <dbReference type="NCBI Taxonomy" id="1305764"/>
    <lineage>
        <taxon>Eukaryota</taxon>
        <taxon>Fungi</taxon>
        <taxon>Dikarya</taxon>
        <taxon>Basidiomycota</taxon>
        <taxon>Ustilaginomycotina</taxon>
        <taxon>Ustilaginomycetes</taxon>
        <taxon>Ustilaginales</taxon>
        <taxon>Ustilaginaceae</taxon>
        <taxon>Pseudozyma</taxon>
    </lineage>
</organism>
<dbReference type="GeneID" id="24112006"/>